<sequence>MSGTIIKISGPTVLARGMEQTRMFNRVAVGKTGLLGEVIRLRGSEATIQVYEDTTGLMLGEEVADAGEPLQVELGPGLLGTVFDGVQRPLNVIAAQYGDWIARGLTLPALSRDRRWAFTPVARPGTAVGGGTCVGVVQETAKIEHRILVPPGLSGTLSKIEGGAYTIEEPVAWLDGHGPLTLLQCWPVRTSRPVAERLPPVVPFITGQRVFDMLLPLASGGTVIVPGGFGTGKTVVEQTLARYAQADIIVYIGCGERGNEMTEVLTEFPHLKDPATGLPLMERTVLVINTSNMPVAARETSIYTGITIAEYYRDMGYAVALMADSTSRWAEATREISARLEEMPGEEGYPTYLASKLAGFYERGGRVRCLGEPDRQGAVTIVSAISPPGGDFSEPVTQGSIQAAGGLWALDSDLAHRRHFPAINWKRSFSLYTHALDPWFQTQVAPDWPQLRTELAALLQKEEDLQEVVQLVGIDAVPDQERIVLEVSRLIREEYLRQNAYSDIDAACPLGKQYWMLKAQMEFLAYCQAMLKQGRPIEQLLASPLRSELERMKETPPDDCIQQARTMIENMQQEAQA</sequence>
<dbReference type="InterPro" id="IPR055190">
    <property type="entry name" value="ATP-synt_VA_C"/>
</dbReference>
<dbReference type="SUPFAM" id="SSF47917">
    <property type="entry name" value="C-terminal domain of alpha and beta subunits of F1 ATP synthase"/>
    <property type="match status" value="1"/>
</dbReference>
<dbReference type="InterPro" id="IPR004100">
    <property type="entry name" value="ATPase_F1/V1/A1_a/bsu_N"/>
</dbReference>
<dbReference type="HAMAP" id="MF_00309">
    <property type="entry name" value="ATP_synth_A_arch"/>
    <property type="match status" value="1"/>
</dbReference>
<protein>
    <recommendedName>
        <fullName evidence="10">V-type ATP synthase alpha chain</fullName>
        <ecNumber evidence="10">7.1.2.2</ecNumber>
    </recommendedName>
    <alternativeName>
        <fullName evidence="10">V-ATPase subunit A</fullName>
    </alternativeName>
</protein>
<dbReference type="GO" id="GO:0005524">
    <property type="term" value="F:ATP binding"/>
    <property type="evidence" value="ECO:0007669"/>
    <property type="project" value="UniProtKB-UniRule"/>
</dbReference>
<dbReference type="SUPFAM" id="SSF50615">
    <property type="entry name" value="N-terminal domain of alpha and beta subunits of F1 ATP synthase"/>
    <property type="match status" value="1"/>
</dbReference>
<dbReference type="GO" id="GO:0045259">
    <property type="term" value="C:proton-transporting ATP synthase complex"/>
    <property type="evidence" value="ECO:0007669"/>
    <property type="project" value="UniProtKB-ARBA"/>
</dbReference>
<dbReference type="InterPro" id="IPR036121">
    <property type="entry name" value="ATPase_F1/V1/A1_a/bsu_N_sf"/>
</dbReference>
<reference evidence="15" key="1">
    <citation type="submission" date="2022-10" db="EMBL/GenBank/DDBJ databases">
        <authorList>
            <person name="Koch H."/>
        </authorList>
    </citation>
    <scope>NUCLEOTIDE SEQUENCE</scope>
    <source>
        <strain evidence="15">DNF</strain>
    </source>
</reference>
<evidence type="ECO:0000256" key="7">
    <source>
        <dbReference type="ARBA" id="ARBA00023065"/>
    </source>
</evidence>
<dbReference type="CDD" id="cd01134">
    <property type="entry name" value="V_A-ATPase_A"/>
    <property type="match status" value="1"/>
</dbReference>
<feature type="domain" description="ATPsynthase alpha/beta subunit barrel-sandwich" evidence="13">
    <location>
        <begin position="108"/>
        <end position="189"/>
    </location>
</feature>
<evidence type="ECO:0000313" key="16">
    <source>
        <dbReference type="Proteomes" id="UP001179121"/>
    </source>
</evidence>
<feature type="domain" description="ATPase F1/V1/A1 complex alpha/beta subunit nucleotide-binding" evidence="11">
    <location>
        <begin position="207"/>
        <end position="430"/>
    </location>
</feature>
<feature type="binding site" evidence="10">
    <location>
        <begin position="227"/>
        <end position="234"/>
    </location>
    <ligand>
        <name>ATP</name>
        <dbReference type="ChEBI" id="CHEBI:30616"/>
    </ligand>
</feature>
<dbReference type="PANTHER" id="PTHR43607:SF1">
    <property type="entry name" value="H(+)-TRANSPORTING TWO-SECTOR ATPASE"/>
    <property type="match status" value="1"/>
</dbReference>
<keyword evidence="5 10" id="KW-0067">ATP-binding</keyword>
<name>A0AA86K032_9BACT</name>
<dbReference type="KEGG" id="nti:DNFV4_00059"/>
<evidence type="ECO:0000256" key="8">
    <source>
        <dbReference type="ARBA" id="ARBA00023310"/>
    </source>
</evidence>
<evidence type="ECO:0000256" key="10">
    <source>
        <dbReference type="HAMAP-Rule" id="MF_00309"/>
    </source>
</evidence>
<evidence type="ECO:0000256" key="1">
    <source>
        <dbReference type="ARBA" id="ARBA00008936"/>
    </source>
</evidence>
<dbReference type="InterPro" id="IPR027417">
    <property type="entry name" value="P-loop_NTPase"/>
</dbReference>
<evidence type="ECO:0000259" key="13">
    <source>
        <dbReference type="Pfam" id="PF16886"/>
    </source>
</evidence>
<evidence type="ECO:0000259" key="12">
    <source>
        <dbReference type="Pfam" id="PF02874"/>
    </source>
</evidence>
<gene>
    <name evidence="10" type="primary">atpA</name>
    <name evidence="15" type="ORF">DNFV4_00059</name>
</gene>
<dbReference type="Pfam" id="PF22919">
    <property type="entry name" value="ATP-synt_VA_C"/>
    <property type="match status" value="1"/>
</dbReference>
<dbReference type="EC" id="7.1.2.2" evidence="10"/>
<dbReference type="InterPro" id="IPR024034">
    <property type="entry name" value="ATPase_F1/V1_b/a_C"/>
</dbReference>
<dbReference type="InterPro" id="IPR020003">
    <property type="entry name" value="ATPase_a/bsu_AS"/>
</dbReference>
<dbReference type="InterPro" id="IPR022878">
    <property type="entry name" value="V-ATPase_asu"/>
</dbReference>
<dbReference type="Gene3D" id="2.40.30.20">
    <property type="match status" value="1"/>
</dbReference>
<dbReference type="RefSeq" id="WP_289266679.1">
    <property type="nucleotide sequence ID" value="NZ_OX365700.1"/>
</dbReference>
<feature type="domain" description="ATP synthase A/B type C-terminal" evidence="14">
    <location>
        <begin position="438"/>
        <end position="534"/>
    </location>
</feature>
<dbReference type="GO" id="GO:0042777">
    <property type="term" value="P:proton motive force-driven plasma membrane ATP synthesis"/>
    <property type="evidence" value="ECO:0007669"/>
    <property type="project" value="UniProtKB-UniRule"/>
</dbReference>
<keyword evidence="8 10" id="KW-0066">ATP synthesis</keyword>
<dbReference type="SUPFAM" id="SSF52540">
    <property type="entry name" value="P-loop containing nucleoside triphosphate hydrolases"/>
    <property type="match status" value="1"/>
</dbReference>
<dbReference type="PROSITE" id="PS00152">
    <property type="entry name" value="ATPASE_ALPHA_BETA"/>
    <property type="match status" value="1"/>
</dbReference>
<dbReference type="Gene3D" id="2.40.50.100">
    <property type="match status" value="1"/>
</dbReference>
<evidence type="ECO:0000259" key="14">
    <source>
        <dbReference type="Pfam" id="PF22919"/>
    </source>
</evidence>
<dbReference type="Pfam" id="PF00006">
    <property type="entry name" value="ATP-synt_ab"/>
    <property type="match status" value="1"/>
</dbReference>
<evidence type="ECO:0000256" key="4">
    <source>
        <dbReference type="ARBA" id="ARBA00022781"/>
    </source>
</evidence>
<organism evidence="15 16">
    <name type="scientific">Nitrospira tepida</name>
    <dbReference type="NCBI Taxonomy" id="2973512"/>
    <lineage>
        <taxon>Bacteria</taxon>
        <taxon>Pseudomonadati</taxon>
        <taxon>Nitrospirota</taxon>
        <taxon>Nitrospiria</taxon>
        <taxon>Nitrospirales</taxon>
        <taxon>Nitrospiraceae</taxon>
        <taxon>Nitrospira</taxon>
    </lineage>
</organism>
<dbReference type="EMBL" id="OX365700">
    <property type="protein sequence ID" value="CAI4029641.1"/>
    <property type="molecule type" value="Genomic_DNA"/>
</dbReference>
<evidence type="ECO:0000256" key="3">
    <source>
        <dbReference type="ARBA" id="ARBA00022741"/>
    </source>
</evidence>
<feature type="domain" description="ATPase F1/V1/A1 complex alpha/beta subunit N-terminal" evidence="12">
    <location>
        <begin position="5"/>
        <end position="66"/>
    </location>
</feature>
<dbReference type="Gene3D" id="3.40.50.300">
    <property type="entry name" value="P-loop containing nucleotide triphosphate hydrolases"/>
    <property type="match status" value="1"/>
</dbReference>
<comment type="catalytic activity">
    <reaction evidence="10">
        <text>ATP + H2O + 4 H(+)(in) = ADP + phosphate + 5 H(+)(out)</text>
        <dbReference type="Rhea" id="RHEA:57720"/>
        <dbReference type="ChEBI" id="CHEBI:15377"/>
        <dbReference type="ChEBI" id="CHEBI:15378"/>
        <dbReference type="ChEBI" id="CHEBI:30616"/>
        <dbReference type="ChEBI" id="CHEBI:43474"/>
        <dbReference type="ChEBI" id="CHEBI:456216"/>
        <dbReference type="EC" id="7.1.2.2"/>
    </reaction>
</comment>
<comment type="function">
    <text evidence="9 10">Produces ATP from ADP in the presence of a proton gradient across the membrane. The V-type alpha chain is a catalytic subunit.</text>
</comment>
<keyword evidence="7 10" id="KW-0406">Ion transport</keyword>
<accession>A0AA86K032</accession>
<dbReference type="CDD" id="cd18111">
    <property type="entry name" value="ATP-synt_V_A-type_alpha_C"/>
    <property type="match status" value="1"/>
</dbReference>
<evidence type="ECO:0000256" key="5">
    <source>
        <dbReference type="ARBA" id="ARBA00022840"/>
    </source>
</evidence>
<dbReference type="AlphaFoldDB" id="A0AA86K032"/>
<keyword evidence="2 10" id="KW-0813">Transport</keyword>
<evidence type="ECO:0000256" key="9">
    <source>
        <dbReference type="ARBA" id="ARBA00054855"/>
    </source>
</evidence>
<dbReference type="InterPro" id="IPR031686">
    <property type="entry name" value="ATP-synth_a_Xtn"/>
</dbReference>
<keyword evidence="16" id="KW-1185">Reference proteome</keyword>
<dbReference type="Pfam" id="PF02874">
    <property type="entry name" value="ATP-synt_ab_N"/>
    <property type="match status" value="1"/>
</dbReference>
<evidence type="ECO:0000256" key="2">
    <source>
        <dbReference type="ARBA" id="ARBA00022448"/>
    </source>
</evidence>
<dbReference type="NCBIfam" id="NF003220">
    <property type="entry name" value="PRK04192.1"/>
    <property type="match status" value="1"/>
</dbReference>
<comment type="similarity">
    <text evidence="1 10">Belongs to the ATPase alpha/beta chains family.</text>
</comment>
<dbReference type="Proteomes" id="UP001179121">
    <property type="component" value="Chromosome"/>
</dbReference>
<keyword evidence="3 10" id="KW-0547">Nucleotide-binding</keyword>
<dbReference type="PANTHER" id="PTHR43607">
    <property type="entry name" value="V-TYPE PROTON ATPASE CATALYTIC SUBUNIT A"/>
    <property type="match status" value="1"/>
</dbReference>
<dbReference type="InterPro" id="IPR023366">
    <property type="entry name" value="ATP_synth_asu-like_sf"/>
</dbReference>
<dbReference type="Pfam" id="PF16886">
    <property type="entry name" value="ATP-synt_ab_Xtn"/>
    <property type="match status" value="1"/>
</dbReference>
<evidence type="ECO:0000256" key="6">
    <source>
        <dbReference type="ARBA" id="ARBA00022967"/>
    </source>
</evidence>
<proteinExistence type="inferred from homology"/>
<keyword evidence="6 10" id="KW-1278">Translocase</keyword>
<dbReference type="InterPro" id="IPR000194">
    <property type="entry name" value="ATPase_F1/V1/A1_a/bsu_nucl-bd"/>
</dbReference>
<evidence type="ECO:0000313" key="15">
    <source>
        <dbReference type="EMBL" id="CAI4029641.1"/>
    </source>
</evidence>
<dbReference type="GO" id="GO:0046961">
    <property type="term" value="F:proton-transporting ATPase activity, rotational mechanism"/>
    <property type="evidence" value="ECO:0007669"/>
    <property type="project" value="InterPro"/>
</dbReference>
<dbReference type="GO" id="GO:0046933">
    <property type="term" value="F:proton-transporting ATP synthase activity, rotational mechanism"/>
    <property type="evidence" value="ECO:0007669"/>
    <property type="project" value="UniProtKB-UniRule"/>
</dbReference>
<evidence type="ECO:0000259" key="11">
    <source>
        <dbReference type="Pfam" id="PF00006"/>
    </source>
</evidence>
<keyword evidence="4 10" id="KW-0375">Hydrogen ion transport</keyword>
<dbReference type="Gene3D" id="1.10.1140.10">
    <property type="entry name" value="Bovine Mitochondrial F1-atpase, Atp Synthase Beta Chain, Chain D, domain 3"/>
    <property type="match status" value="1"/>
</dbReference>